<evidence type="ECO:0000313" key="1">
    <source>
        <dbReference type="EMBL" id="KAG8051530.1"/>
    </source>
</evidence>
<dbReference type="EMBL" id="JAAALK010000288">
    <property type="protein sequence ID" value="KAG8051530.1"/>
    <property type="molecule type" value="Genomic_DNA"/>
</dbReference>
<reference evidence="1" key="2">
    <citation type="submission" date="2021-02" db="EMBL/GenBank/DDBJ databases">
        <authorList>
            <person name="Kimball J.A."/>
            <person name="Haas M.W."/>
            <person name="Macchietto M."/>
            <person name="Kono T."/>
            <person name="Duquette J."/>
            <person name="Shao M."/>
        </authorList>
    </citation>
    <scope>NUCLEOTIDE SEQUENCE</scope>
    <source>
        <tissue evidence="1">Fresh leaf tissue</tissue>
    </source>
</reference>
<dbReference type="OrthoDB" id="660188at2759"/>
<dbReference type="AlphaFoldDB" id="A0A8J5R529"/>
<gene>
    <name evidence="1" type="ORF">GUJ93_ZPchr0001g30419</name>
</gene>
<comment type="caution">
    <text evidence="1">The sequence shown here is derived from an EMBL/GenBank/DDBJ whole genome shotgun (WGS) entry which is preliminary data.</text>
</comment>
<dbReference type="Proteomes" id="UP000729402">
    <property type="component" value="Unassembled WGS sequence"/>
</dbReference>
<dbReference type="PANTHER" id="PTHR33377">
    <property type="entry name" value="OS10G0134700 PROTEIN-RELATED"/>
    <property type="match status" value="1"/>
</dbReference>
<organism evidence="1 2">
    <name type="scientific">Zizania palustris</name>
    <name type="common">Northern wild rice</name>
    <dbReference type="NCBI Taxonomy" id="103762"/>
    <lineage>
        <taxon>Eukaryota</taxon>
        <taxon>Viridiplantae</taxon>
        <taxon>Streptophyta</taxon>
        <taxon>Embryophyta</taxon>
        <taxon>Tracheophyta</taxon>
        <taxon>Spermatophyta</taxon>
        <taxon>Magnoliopsida</taxon>
        <taxon>Liliopsida</taxon>
        <taxon>Poales</taxon>
        <taxon>Poaceae</taxon>
        <taxon>BOP clade</taxon>
        <taxon>Oryzoideae</taxon>
        <taxon>Oryzeae</taxon>
        <taxon>Zizaniinae</taxon>
        <taxon>Zizania</taxon>
    </lineage>
</organism>
<evidence type="ECO:0000313" key="2">
    <source>
        <dbReference type="Proteomes" id="UP000729402"/>
    </source>
</evidence>
<reference evidence="1" key="1">
    <citation type="journal article" date="2021" name="bioRxiv">
        <title>Whole Genome Assembly and Annotation of Northern Wild Rice, Zizania palustris L., Supports a Whole Genome Duplication in the Zizania Genus.</title>
        <authorList>
            <person name="Haas M."/>
            <person name="Kono T."/>
            <person name="Macchietto M."/>
            <person name="Millas R."/>
            <person name="McGilp L."/>
            <person name="Shao M."/>
            <person name="Duquette J."/>
            <person name="Hirsch C.N."/>
            <person name="Kimball J."/>
        </authorList>
    </citation>
    <scope>NUCLEOTIDE SEQUENCE</scope>
    <source>
        <tissue evidence="1">Fresh leaf tissue</tissue>
    </source>
</reference>
<evidence type="ECO:0008006" key="3">
    <source>
        <dbReference type="Google" id="ProtNLM"/>
    </source>
</evidence>
<name>A0A8J5R529_ZIZPA</name>
<sequence length="463" mass="53252">MDMLLSALASDIASRIISFLVAKYQKQATTEKMIRLHQLLLRARTVIQEADCRYISNQGMLLQLRQLRKLVFESHHVLDTFKGQAQVSSQSFDLNRIQVTMESLESAIGGLKEFAVFLMDCPRILRQPYSTYLFMERCMFGRHMEKHHIVNFLMQPSGSSLLQVLPVVGPVEIGKRTLVEHVLEEETVQKKFSRVVRLKSDDLNNLQNDGAMKRHKLISPSERCIIVVELEHDADLVAWTRFHSWLSKMNIVSKVILISGLHKASRLGTTQALVLKRMHPDEFWYFFRTLCFGSENPDEHQVLLSIAMKIAPLMKGAFLCAHILSRLLRANLSAQYWRHILDLKIKGVKLHLEVFGEHSTDRIGKSRSYIVSNYIPDDHTVILCNSIHRRSLGWVDRGVPKIMVEDIINRSAAIPSEGEIEVLLWQSPIAPYYSYMGNCVIKKASHVVPKERCLKRKRWTMKA</sequence>
<keyword evidence="2" id="KW-1185">Reference proteome</keyword>
<protein>
    <recommendedName>
        <fullName evidence="3">Rx N-terminal domain-containing protein</fullName>
    </recommendedName>
</protein>
<accession>A0A8J5R529</accession>
<dbReference type="PANTHER" id="PTHR33377:SF94">
    <property type="entry name" value="OS01G0582300 PROTEIN"/>
    <property type="match status" value="1"/>
</dbReference>
<proteinExistence type="predicted"/>